<protein>
    <submittedName>
        <fullName evidence="2">Uncharacterized protein</fullName>
    </submittedName>
</protein>
<feature type="compositionally biased region" description="Basic and acidic residues" evidence="1">
    <location>
        <begin position="237"/>
        <end position="259"/>
    </location>
</feature>
<feature type="compositionally biased region" description="Basic and acidic residues" evidence="1">
    <location>
        <begin position="545"/>
        <end position="554"/>
    </location>
</feature>
<dbReference type="OrthoDB" id="5382102at2759"/>
<evidence type="ECO:0000256" key="1">
    <source>
        <dbReference type="SAM" id="MobiDB-lite"/>
    </source>
</evidence>
<feature type="region of interest" description="Disordered" evidence="1">
    <location>
        <begin position="507"/>
        <end position="560"/>
    </location>
</feature>
<feature type="compositionally biased region" description="Basic and acidic residues" evidence="1">
    <location>
        <begin position="776"/>
        <end position="788"/>
    </location>
</feature>
<proteinExistence type="predicted"/>
<feature type="compositionally biased region" description="Polar residues" evidence="1">
    <location>
        <begin position="450"/>
        <end position="463"/>
    </location>
</feature>
<feature type="region of interest" description="Disordered" evidence="1">
    <location>
        <begin position="764"/>
        <end position="804"/>
    </location>
</feature>
<feature type="region of interest" description="Disordered" evidence="1">
    <location>
        <begin position="1068"/>
        <end position="1093"/>
    </location>
</feature>
<organism evidence="2 3">
    <name type="scientific">Diaporthe ampelina</name>
    <dbReference type="NCBI Taxonomy" id="1214573"/>
    <lineage>
        <taxon>Eukaryota</taxon>
        <taxon>Fungi</taxon>
        <taxon>Dikarya</taxon>
        <taxon>Ascomycota</taxon>
        <taxon>Pezizomycotina</taxon>
        <taxon>Sordariomycetes</taxon>
        <taxon>Sordariomycetidae</taxon>
        <taxon>Diaporthales</taxon>
        <taxon>Diaporthaceae</taxon>
        <taxon>Diaporthe</taxon>
    </lineage>
</organism>
<reference evidence="2 3" key="1">
    <citation type="submission" date="2015-05" db="EMBL/GenBank/DDBJ databases">
        <title>Distinctive expansion of gene families associated with plant cell wall degradation and secondary metabolism in the genomes of grapevine trunk pathogens.</title>
        <authorList>
            <person name="Lawrence D.P."/>
            <person name="Travadon R."/>
            <person name="Rolshausen P.E."/>
            <person name="Baumgartner K."/>
        </authorList>
    </citation>
    <scope>NUCLEOTIDE SEQUENCE [LARGE SCALE GENOMIC DNA]</scope>
    <source>
        <strain evidence="2">DA912</strain>
    </source>
</reference>
<feature type="compositionally biased region" description="Basic and acidic residues" evidence="1">
    <location>
        <begin position="270"/>
        <end position="280"/>
    </location>
</feature>
<dbReference type="PANTHER" id="PTHR42105:SF1">
    <property type="entry name" value="TRANSALDOLASE"/>
    <property type="match status" value="1"/>
</dbReference>
<feature type="compositionally biased region" description="Polar residues" evidence="1">
    <location>
        <begin position="695"/>
        <end position="709"/>
    </location>
</feature>
<accession>A0A0G2FDC7</accession>
<feature type="compositionally biased region" description="Polar residues" evidence="1">
    <location>
        <begin position="1077"/>
        <end position="1089"/>
    </location>
</feature>
<feature type="compositionally biased region" description="Polar residues" evidence="1">
    <location>
        <begin position="156"/>
        <end position="169"/>
    </location>
</feature>
<feature type="compositionally biased region" description="Polar residues" evidence="1">
    <location>
        <begin position="987"/>
        <end position="996"/>
    </location>
</feature>
<feature type="region of interest" description="Disordered" evidence="1">
    <location>
        <begin position="614"/>
        <end position="655"/>
    </location>
</feature>
<dbReference type="EMBL" id="LCUC01000297">
    <property type="protein sequence ID" value="KKY32597.1"/>
    <property type="molecule type" value="Genomic_DNA"/>
</dbReference>
<keyword evidence="3" id="KW-1185">Reference proteome</keyword>
<sequence>MGIDSKKPPPLPAPTEESESTVTQTELAPSDVSKPGDDKSSYSLPEDGTPVTIRTRGHMPDRSQTSLLIEYFEAGKPSTSPSKTTDRKPSVRVRLTPSKNRKTDRIQITETKSSSGRKASLTRRQERAAPLTPTALKSNEALSAVSGDQEDAKSMHSYTSATEESNVSRNPIEVEIDRSGHRRRRPASPLIPSADSKASYQPGNMSDISAIPTDSFLDGSGPSTKLTEKRNKLRSKSRSELSEKEKSVLSKSKDRDSSERRHKSKSRKSSGSEHKSESGKSSRRKSSKLNEESILSGADSKTVEDAIRRLILPELTAIKREQSKREARRSSVYRDQQPYANKDARLSASSRKAYDDDDDEYDDGAYNDYYNTQDVPPPLKYVPYQPERRGLSPIPSVSGYTEGGSEIHNRDSRLTHRTSGSFSSPDKSLRHGADSPSLLSRGSYQDDRSVQSSRLGYRNTTFTDDSELDRVTSGQAVRAVGANPDLVNSPPGVQSHVASLVEGSALDESVLTGESGRSDRQYDARGSEVISEEDVTDQTAFRHKGSLESRHTAEEDVASQAYERPNEFEEYELDEFGRKVAKSKYRQSPTASEAAITGAAVGAAAAALRAAAKGKGRQGAEREESASDFVGEGVQRNKSFKDRTNEGYLPASTPRHSVDRLVGEYEKANVGHSGLPDLNDPLPEIGYFGHDDDSNTNPSRMSDQFSATQEARDSRLEEQEPMTPTQRTVNGSRGLHESVSGQSLTLDEAAGAAAVATAAAMAHSHSRQTSQDIDEEWHRTSEDRKRDTIVTNPYEGTSPLANAPGLDIDLGQAPHFNPDGYVTGYGARSPFGPKIDEGYISQGPNRTPDLQGKGKGIEYTQHSPMPGNMDPFYNPQDSKHMSGLSQGMGSPLYDAATGAGIDRIESNDIIALMQHLMVRDAQRSARDTEILVTLVRTAAEMRNSFDDIKKMLADTEDVIITEVKDNTDKTVQRHIGGPRPFPGSAARSVQGSQAGTDNEKKTRNLWRRALKGLGAKGTNDLTRIEDMLMQLLGEVDVLKSQTAPGGISHDSGPSLDNIQPAVQYEQDHGYEPEGHAGTSTASYGSQSGHLSIPRNASYGYERKVSGHRISTVPEGDEDDFNDDSNVVIHNHSNTDMLNPDREPERGSSVPLGTPPQLPLDAHASLSNENTPRTDNRKKHKSSGSSSWFPKISRWSETTASSVGKAFRKSKETEASSLRGGPSRSGSDFATYENYPVTDPYGDDHLPSGFSETNLNGHQRHDPNQIEPEMSFTMAGVSRTPVPPSPSPVQPQALQPFPVNYSTPEDPKYKAHRNSLNLQHPQPRPGQTEQFRNALESSARDFDTPMSPKSADFGSVTSLGRYAGHQPRYSNGSATGEQGQYTWTGNSPAQSRISTLGYKPSSSPKPENRNLQNVLGAPARRPSGPRAMGTKSPAPAEDEERRRKRDTFGSVVSQESDTF</sequence>
<reference evidence="2 3" key="2">
    <citation type="submission" date="2015-05" db="EMBL/GenBank/DDBJ databases">
        <authorList>
            <person name="Morales-Cruz A."/>
            <person name="Amrine K.C."/>
            <person name="Cantu D."/>
        </authorList>
    </citation>
    <scope>NUCLEOTIDE SEQUENCE [LARGE SCALE GENOMIC DNA]</scope>
    <source>
        <strain evidence="2">DA912</strain>
    </source>
</reference>
<feature type="region of interest" description="Disordered" evidence="1">
    <location>
        <begin position="689"/>
        <end position="737"/>
    </location>
</feature>
<feature type="compositionally biased region" description="Basic and acidic residues" evidence="1">
    <location>
        <begin position="317"/>
        <end position="329"/>
    </location>
</feature>
<feature type="compositionally biased region" description="Polar residues" evidence="1">
    <location>
        <begin position="417"/>
        <end position="426"/>
    </location>
</feature>
<feature type="compositionally biased region" description="Basic and acidic residues" evidence="1">
    <location>
        <begin position="516"/>
        <end position="526"/>
    </location>
</feature>
<feature type="compositionally biased region" description="Basic and acidic residues" evidence="1">
    <location>
        <begin position="405"/>
        <end position="414"/>
    </location>
</feature>
<dbReference type="Proteomes" id="UP000034680">
    <property type="component" value="Unassembled WGS sequence"/>
</dbReference>
<feature type="region of interest" description="Disordered" evidence="1">
    <location>
        <begin position="971"/>
        <end position="1003"/>
    </location>
</feature>
<feature type="compositionally biased region" description="Polar residues" evidence="1">
    <location>
        <begin position="1367"/>
        <end position="1412"/>
    </location>
</feature>
<feature type="compositionally biased region" description="Polar residues" evidence="1">
    <location>
        <begin position="196"/>
        <end position="207"/>
    </location>
</feature>
<feature type="compositionally biased region" description="Polar residues" evidence="1">
    <location>
        <begin position="108"/>
        <end position="117"/>
    </location>
</feature>
<comment type="caution">
    <text evidence="2">The sequence shown here is derived from an EMBL/GenBank/DDBJ whole genome shotgun (WGS) entry which is preliminary data.</text>
</comment>
<feature type="region of interest" description="Disordered" evidence="1">
    <location>
        <begin position="1"/>
        <end position="474"/>
    </location>
</feature>
<dbReference type="STRING" id="1214573.A0A0G2FDC7"/>
<name>A0A0G2FDC7_9PEZI</name>
<feature type="region of interest" description="Disordered" evidence="1">
    <location>
        <begin position="1109"/>
        <end position="1458"/>
    </location>
</feature>
<feature type="compositionally biased region" description="Polar residues" evidence="1">
    <location>
        <begin position="1313"/>
        <end position="1330"/>
    </location>
</feature>
<evidence type="ECO:0000313" key="3">
    <source>
        <dbReference type="Proteomes" id="UP000034680"/>
    </source>
</evidence>
<evidence type="ECO:0000313" key="2">
    <source>
        <dbReference type="EMBL" id="KKY32597.1"/>
    </source>
</evidence>
<dbReference type="PANTHER" id="PTHR42105">
    <property type="entry name" value="DIM2-ASSOCIATED PROTEIN 1"/>
    <property type="match status" value="1"/>
</dbReference>
<feature type="compositionally biased region" description="Low complexity" evidence="1">
    <location>
        <begin position="1215"/>
        <end position="1226"/>
    </location>
</feature>
<gene>
    <name evidence="2" type="ORF">UCDDA912_g07491</name>
</gene>
<feature type="compositionally biased region" description="Polar residues" evidence="1">
    <location>
        <begin position="1449"/>
        <end position="1458"/>
    </location>
</feature>
<feature type="compositionally biased region" description="Polar residues" evidence="1">
    <location>
        <begin position="722"/>
        <end position="731"/>
    </location>
</feature>
<feature type="compositionally biased region" description="Acidic residues" evidence="1">
    <location>
        <begin position="355"/>
        <end position="365"/>
    </location>
</feature>